<protein>
    <submittedName>
        <fullName evidence="3">FecR protein</fullName>
    </submittedName>
</protein>
<gene>
    <name evidence="3" type="ORF">Pla108_42080</name>
</gene>
<feature type="transmembrane region" description="Helical" evidence="1">
    <location>
        <begin position="94"/>
        <end position="116"/>
    </location>
</feature>
<proteinExistence type="predicted"/>
<dbReference type="PANTHER" id="PTHR30273:SF2">
    <property type="entry name" value="PROTEIN FECR"/>
    <property type="match status" value="1"/>
</dbReference>
<keyword evidence="1" id="KW-1133">Transmembrane helix</keyword>
<dbReference type="Pfam" id="PF04773">
    <property type="entry name" value="FecR"/>
    <property type="match status" value="1"/>
</dbReference>
<evidence type="ECO:0000313" key="4">
    <source>
        <dbReference type="Proteomes" id="UP000317421"/>
    </source>
</evidence>
<feature type="domain" description="FecR protein" evidence="2">
    <location>
        <begin position="200"/>
        <end position="253"/>
    </location>
</feature>
<dbReference type="RefSeq" id="WP_146446875.1">
    <property type="nucleotide sequence ID" value="NZ_SJPR01000016.1"/>
</dbReference>
<dbReference type="Gene3D" id="2.60.120.1440">
    <property type="match status" value="1"/>
</dbReference>
<sequence>MAYPLEFKTIARLRQLVSEKCEGTLTEDGIQELSELLDSSAEARDEYWKLTLVHANLGWHFAGQARCEDELGRILLDTSAWEQPEHLNSRRTHAYAWAIAIAASLLIAGFGGQFLAAPNEVPPAASVSAEADAVSVLGRLMARGPQSRWSLGRPGNHDIDAVRQGDTLWLEDGEAELHLLSDTVAKLQAPVILQVVSLDRLRLLRGRIEVDVAKGAEGFVVETTSAEVVDLGTVFSVEVTHDGTDLVVFDGVVDLKVSKAPTENQDYSEASASRFRTGEAVSVSSDGTLSRLVNVSRVLPHSQPVAEPVIASVVDNNEREGLWSFYEVVASGMIEDARAFVDRRYEWNGATEAGMPSYLLGADYVKTFNNDKVTPDLTMELTLNQPARVYVLLDKRITPPAWLVRDFSDTGDVIGIDEAWHDPLDHKPGLEDFAGVGPGMSIERTHSIWMQDVPKGGVVTLGPNGRLPGQKYRDISAGANMYGIAATPLETEL</sequence>
<keyword evidence="1" id="KW-0472">Membrane</keyword>
<dbReference type="OrthoDB" id="256916at2"/>
<dbReference type="AlphaFoldDB" id="A0A5C5ZX61"/>
<keyword evidence="4" id="KW-1185">Reference proteome</keyword>
<accession>A0A5C5ZX61</accession>
<dbReference type="InterPro" id="IPR006860">
    <property type="entry name" value="FecR"/>
</dbReference>
<organism evidence="3 4">
    <name type="scientific">Botrimarina colliarenosi</name>
    <dbReference type="NCBI Taxonomy" id="2528001"/>
    <lineage>
        <taxon>Bacteria</taxon>
        <taxon>Pseudomonadati</taxon>
        <taxon>Planctomycetota</taxon>
        <taxon>Planctomycetia</taxon>
        <taxon>Pirellulales</taxon>
        <taxon>Lacipirellulaceae</taxon>
        <taxon>Botrimarina</taxon>
    </lineage>
</organism>
<evidence type="ECO:0000259" key="2">
    <source>
        <dbReference type="Pfam" id="PF04773"/>
    </source>
</evidence>
<dbReference type="GO" id="GO:0016989">
    <property type="term" value="F:sigma factor antagonist activity"/>
    <property type="evidence" value="ECO:0007669"/>
    <property type="project" value="TreeGrafter"/>
</dbReference>
<name>A0A5C5ZX61_9BACT</name>
<dbReference type="Proteomes" id="UP000317421">
    <property type="component" value="Unassembled WGS sequence"/>
</dbReference>
<reference evidence="3 4" key="1">
    <citation type="submission" date="2019-02" db="EMBL/GenBank/DDBJ databases">
        <title>Deep-cultivation of Planctomycetes and their phenomic and genomic characterization uncovers novel biology.</title>
        <authorList>
            <person name="Wiegand S."/>
            <person name="Jogler M."/>
            <person name="Boedeker C."/>
            <person name="Pinto D."/>
            <person name="Vollmers J."/>
            <person name="Rivas-Marin E."/>
            <person name="Kohn T."/>
            <person name="Peeters S.H."/>
            <person name="Heuer A."/>
            <person name="Rast P."/>
            <person name="Oberbeckmann S."/>
            <person name="Bunk B."/>
            <person name="Jeske O."/>
            <person name="Meyerdierks A."/>
            <person name="Storesund J.E."/>
            <person name="Kallscheuer N."/>
            <person name="Luecker S."/>
            <person name="Lage O.M."/>
            <person name="Pohl T."/>
            <person name="Merkel B.J."/>
            <person name="Hornburger P."/>
            <person name="Mueller R.-W."/>
            <person name="Bruemmer F."/>
            <person name="Labrenz M."/>
            <person name="Spormann A.M."/>
            <person name="Op Den Camp H."/>
            <person name="Overmann J."/>
            <person name="Amann R."/>
            <person name="Jetten M.S.M."/>
            <person name="Mascher T."/>
            <person name="Medema M.H."/>
            <person name="Devos D.P."/>
            <person name="Kaster A.-K."/>
            <person name="Ovreas L."/>
            <person name="Rohde M."/>
            <person name="Galperin M.Y."/>
            <person name="Jogler C."/>
        </authorList>
    </citation>
    <scope>NUCLEOTIDE SEQUENCE [LARGE SCALE GENOMIC DNA]</scope>
    <source>
        <strain evidence="3 4">Pla108</strain>
    </source>
</reference>
<dbReference type="EMBL" id="SJPR01000016">
    <property type="protein sequence ID" value="TWT91725.1"/>
    <property type="molecule type" value="Genomic_DNA"/>
</dbReference>
<evidence type="ECO:0000313" key="3">
    <source>
        <dbReference type="EMBL" id="TWT91725.1"/>
    </source>
</evidence>
<evidence type="ECO:0000256" key="1">
    <source>
        <dbReference type="SAM" id="Phobius"/>
    </source>
</evidence>
<comment type="caution">
    <text evidence="3">The sequence shown here is derived from an EMBL/GenBank/DDBJ whole genome shotgun (WGS) entry which is preliminary data.</text>
</comment>
<dbReference type="InterPro" id="IPR012373">
    <property type="entry name" value="Ferrdict_sens_TM"/>
</dbReference>
<keyword evidence="1" id="KW-0812">Transmembrane</keyword>
<dbReference type="PANTHER" id="PTHR30273">
    <property type="entry name" value="PERIPLASMIC SIGNAL SENSOR AND SIGMA FACTOR ACTIVATOR FECR-RELATED"/>
    <property type="match status" value="1"/>
</dbReference>